<feature type="domain" description="2Fe-2S ferredoxin-type" evidence="7">
    <location>
        <begin position="2"/>
        <end position="105"/>
    </location>
</feature>
<comment type="caution">
    <text evidence="8">The sequence shown here is derived from an EMBL/GenBank/DDBJ whole genome shotgun (WGS) entry which is preliminary data.</text>
</comment>
<evidence type="ECO:0000259" key="7">
    <source>
        <dbReference type="PROSITE" id="PS51085"/>
    </source>
</evidence>
<dbReference type="PANTHER" id="PTHR23426">
    <property type="entry name" value="FERREDOXIN/ADRENODOXIN"/>
    <property type="match status" value="1"/>
</dbReference>
<dbReference type="Gene3D" id="3.10.20.30">
    <property type="match status" value="1"/>
</dbReference>
<dbReference type="Proteomes" id="UP001597349">
    <property type="component" value="Unassembled WGS sequence"/>
</dbReference>
<evidence type="ECO:0000256" key="6">
    <source>
        <dbReference type="ARBA" id="ARBA00034078"/>
    </source>
</evidence>
<dbReference type="InterPro" id="IPR012675">
    <property type="entry name" value="Beta-grasp_dom_sf"/>
</dbReference>
<evidence type="ECO:0000313" key="8">
    <source>
        <dbReference type="EMBL" id="MFD2055793.1"/>
    </source>
</evidence>
<keyword evidence="2" id="KW-0001">2Fe-2S</keyword>
<dbReference type="EMBL" id="JBHUGY010000034">
    <property type="protein sequence ID" value="MFD2055793.1"/>
    <property type="molecule type" value="Genomic_DNA"/>
</dbReference>
<dbReference type="PROSITE" id="PS00814">
    <property type="entry name" value="ADX"/>
    <property type="match status" value="1"/>
</dbReference>
<comment type="similarity">
    <text evidence="1">Belongs to the adrenodoxin/putidaredoxin family.</text>
</comment>
<accession>A0ABW4WIC3</accession>
<dbReference type="InterPro" id="IPR001041">
    <property type="entry name" value="2Fe-2S_ferredoxin-type"/>
</dbReference>
<sequence>MPTVIFVHPDGTQQRVDARNGRTLMETALDNSVPGIIAECNGSAACATCHVVLPEDVKTMLGPVSDHENDMLDFADAPREPGSRLSCQIKISDVLDNVSVRVPSA</sequence>
<dbReference type="PROSITE" id="PS51085">
    <property type="entry name" value="2FE2S_FER_2"/>
    <property type="match status" value="1"/>
</dbReference>
<dbReference type="SUPFAM" id="SSF54292">
    <property type="entry name" value="2Fe-2S ferredoxin-like"/>
    <property type="match status" value="1"/>
</dbReference>
<comment type="cofactor">
    <cofactor evidence="6">
        <name>[2Fe-2S] cluster</name>
        <dbReference type="ChEBI" id="CHEBI:190135"/>
    </cofactor>
</comment>
<evidence type="ECO:0000313" key="9">
    <source>
        <dbReference type="Proteomes" id="UP001597349"/>
    </source>
</evidence>
<evidence type="ECO:0000256" key="4">
    <source>
        <dbReference type="ARBA" id="ARBA00023004"/>
    </source>
</evidence>
<organism evidence="8 9">
    <name type="scientific">Mesorhizobium calcicola</name>
    <dbReference type="NCBI Taxonomy" id="1300310"/>
    <lineage>
        <taxon>Bacteria</taxon>
        <taxon>Pseudomonadati</taxon>
        <taxon>Pseudomonadota</taxon>
        <taxon>Alphaproteobacteria</taxon>
        <taxon>Hyphomicrobiales</taxon>
        <taxon>Phyllobacteriaceae</taxon>
        <taxon>Mesorhizobium</taxon>
    </lineage>
</organism>
<dbReference type="RefSeq" id="WP_379022364.1">
    <property type="nucleotide sequence ID" value="NZ_JBHUGY010000034.1"/>
</dbReference>
<name>A0ABW4WIC3_9HYPH</name>
<keyword evidence="5" id="KW-0411">Iron-sulfur</keyword>
<dbReference type="Pfam" id="PF00111">
    <property type="entry name" value="Fer2"/>
    <property type="match status" value="1"/>
</dbReference>
<dbReference type="PRINTS" id="PR00355">
    <property type="entry name" value="ADRENODOXIN"/>
</dbReference>
<evidence type="ECO:0000256" key="2">
    <source>
        <dbReference type="ARBA" id="ARBA00022714"/>
    </source>
</evidence>
<dbReference type="InterPro" id="IPR018298">
    <property type="entry name" value="Adrenodoxin_Fe-S_BS"/>
</dbReference>
<keyword evidence="4" id="KW-0408">Iron</keyword>
<gene>
    <name evidence="8" type="ORF">ACFSQT_22835</name>
</gene>
<dbReference type="PANTHER" id="PTHR23426:SF65">
    <property type="entry name" value="FERREDOXIN-2, MITOCHONDRIAL"/>
    <property type="match status" value="1"/>
</dbReference>
<proteinExistence type="inferred from homology"/>
<dbReference type="CDD" id="cd00207">
    <property type="entry name" value="fer2"/>
    <property type="match status" value="1"/>
</dbReference>
<keyword evidence="3" id="KW-0479">Metal-binding</keyword>
<keyword evidence="9" id="KW-1185">Reference proteome</keyword>
<dbReference type="InterPro" id="IPR001055">
    <property type="entry name" value="Adrenodoxin-like"/>
</dbReference>
<reference evidence="9" key="1">
    <citation type="journal article" date="2019" name="Int. J. Syst. Evol. Microbiol.">
        <title>The Global Catalogue of Microorganisms (GCM) 10K type strain sequencing project: providing services to taxonomists for standard genome sequencing and annotation.</title>
        <authorList>
            <consortium name="The Broad Institute Genomics Platform"/>
            <consortium name="The Broad Institute Genome Sequencing Center for Infectious Disease"/>
            <person name="Wu L."/>
            <person name="Ma J."/>
        </authorList>
    </citation>
    <scope>NUCLEOTIDE SEQUENCE [LARGE SCALE GENOMIC DNA]</scope>
    <source>
        <strain evidence="9">CGMCC 1.16226</strain>
    </source>
</reference>
<evidence type="ECO:0000256" key="1">
    <source>
        <dbReference type="ARBA" id="ARBA00010914"/>
    </source>
</evidence>
<dbReference type="InterPro" id="IPR036010">
    <property type="entry name" value="2Fe-2S_ferredoxin-like_sf"/>
</dbReference>
<evidence type="ECO:0000256" key="5">
    <source>
        <dbReference type="ARBA" id="ARBA00023014"/>
    </source>
</evidence>
<protein>
    <submittedName>
        <fullName evidence="8">2Fe-2S iron-sulfur cluster-binding protein</fullName>
    </submittedName>
</protein>
<evidence type="ECO:0000256" key="3">
    <source>
        <dbReference type="ARBA" id="ARBA00022723"/>
    </source>
</evidence>